<sequence>MVRDNLGLRVAAMTLAVVAARRLDLRIVSRRRLGRPLRTLIVGILLAAGATNLLTRGRIADHGLGPCASRARDAGMAFTRAGLHDRRVLCHRSLGLRAPVLSNGARVAVTTAGLLDRWAVPRLGLSRHGFFPSENAGLVMAAAGLRAWRITSRRRLSVRAPLLSSDTGIATAARLDRWAIRRFSLSRRGVFPSDNTGLVMAAAGLRGLRITSRRRLSLRAPVLSNGARVAVVTAGLLDLWAIRSFGLSRHGVLPSDNAGLVLAAAGLRARRITSRRRLSLRAPLLSNGTGIATAARLDRWAIRSFSLSRRGAFPSAAAGVAIATAGRHGLRVVPARPLRR</sequence>
<protein>
    <submittedName>
        <fullName evidence="1">Uncharacterized protein</fullName>
    </submittedName>
</protein>
<proteinExistence type="predicted"/>
<reference evidence="2" key="1">
    <citation type="submission" date="2017-10" db="EMBL/GenBank/DDBJ databases">
        <authorList>
            <person name="Regsiter A."/>
            <person name="William W."/>
        </authorList>
    </citation>
    <scope>NUCLEOTIDE SEQUENCE [LARGE SCALE GENOMIC DNA]</scope>
</reference>
<gene>
    <name evidence="1" type="ORF">TK0001_4976</name>
</gene>
<accession>A0A2N9AW42</accession>
<dbReference type="AlphaFoldDB" id="A0A2N9AW42"/>
<name>A0A2N9AW42_METEX</name>
<dbReference type="Proteomes" id="UP000233769">
    <property type="component" value="Chromosome tk0001"/>
</dbReference>
<organism evidence="1 2">
    <name type="scientific">Methylorubrum extorquens</name>
    <name type="common">Methylobacterium dichloromethanicum</name>
    <name type="synonym">Methylobacterium extorquens</name>
    <dbReference type="NCBI Taxonomy" id="408"/>
    <lineage>
        <taxon>Bacteria</taxon>
        <taxon>Pseudomonadati</taxon>
        <taxon>Pseudomonadota</taxon>
        <taxon>Alphaproteobacteria</taxon>
        <taxon>Hyphomicrobiales</taxon>
        <taxon>Methylobacteriaceae</taxon>
        <taxon>Methylorubrum</taxon>
    </lineage>
</organism>
<dbReference type="EMBL" id="LT962688">
    <property type="protein sequence ID" value="SOR31561.1"/>
    <property type="molecule type" value="Genomic_DNA"/>
</dbReference>
<evidence type="ECO:0000313" key="2">
    <source>
        <dbReference type="Proteomes" id="UP000233769"/>
    </source>
</evidence>
<evidence type="ECO:0000313" key="1">
    <source>
        <dbReference type="EMBL" id="SOR31561.1"/>
    </source>
</evidence>